<dbReference type="PaxDb" id="67767-A0A0J7NMN9"/>
<dbReference type="EMBL" id="LBMM01003245">
    <property type="protein sequence ID" value="KMQ93760.1"/>
    <property type="molecule type" value="Genomic_DNA"/>
</dbReference>
<evidence type="ECO:0000256" key="1">
    <source>
        <dbReference type="SAM" id="MobiDB-lite"/>
    </source>
</evidence>
<dbReference type="AlphaFoldDB" id="A0A0J7NMN9"/>
<accession>A0A0J7NMN9</accession>
<proteinExistence type="predicted"/>
<keyword evidence="3" id="KW-1185">Reference proteome</keyword>
<feature type="region of interest" description="Disordered" evidence="1">
    <location>
        <begin position="96"/>
        <end position="118"/>
    </location>
</feature>
<feature type="compositionally biased region" description="Pro residues" evidence="1">
    <location>
        <begin position="31"/>
        <end position="42"/>
    </location>
</feature>
<evidence type="ECO:0000313" key="3">
    <source>
        <dbReference type="Proteomes" id="UP000036403"/>
    </source>
</evidence>
<feature type="region of interest" description="Disordered" evidence="1">
    <location>
        <begin position="1"/>
        <end position="68"/>
    </location>
</feature>
<dbReference type="Proteomes" id="UP000036403">
    <property type="component" value="Unassembled WGS sequence"/>
</dbReference>
<reference evidence="2 3" key="1">
    <citation type="submission" date="2015-04" db="EMBL/GenBank/DDBJ databases">
        <title>Lasius niger genome sequencing.</title>
        <authorList>
            <person name="Konorov E.A."/>
            <person name="Nikitin M.A."/>
            <person name="Kirill M.V."/>
            <person name="Chang P."/>
        </authorList>
    </citation>
    <scope>NUCLEOTIDE SEQUENCE [LARGE SCALE GENOMIC DNA]</scope>
    <source>
        <tissue evidence="2">Whole</tissue>
    </source>
</reference>
<evidence type="ECO:0000313" key="2">
    <source>
        <dbReference type="EMBL" id="KMQ93760.1"/>
    </source>
</evidence>
<gene>
    <name evidence="2" type="ORF">RF55_6121</name>
</gene>
<sequence length="118" mass="12575">MSASTKRPAWPNYKPEPPSTRILSDNDRRPGGPPAPTPPSRPSLPHTTNKSVAGGASNRGHTRFDCKRPAKKFCSQCGKDGVLEAGGFTVRSSGEIAGHNLQRPSAARGSTSARDIRR</sequence>
<organism evidence="2 3">
    <name type="scientific">Lasius niger</name>
    <name type="common">Black garden ant</name>
    <dbReference type="NCBI Taxonomy" id="67767"/>
    <lineage>
        <taxon>Eukaryota</taxon>
        <taxon>Metazoa</taxon>
        <taxon>Ecdysozoa</taxon>
        <taxon>Arthropoda</taxon>
        <taxon>Hexapoda</taxon>
        <taxon>Insecta</taxon>
        <taxon>Pterygota</taxon>
        <taxon>Neoptera</taxon>
        <taxon>Endopterygota</taxon>
        <taxon>Hymenoptera</taxon>
        <taxon>Apocrita</taxon>
        <taxon>Aculeata</taxon>
        <taxon>Formicoidea</taxon>
        <taxon>Formicidae</taxon>
        <taxon>Formicinae</taxon>
        <taxon>Lasius</taxon>
        <taxon>Lasius</taxon>
    </lineage>
</organism>
<name>A0A0J7NMN9_LASNI</name>
<feature type="compositionally biased region" description="Polar residues" evidence="1">
    <location>
        <begin position="108"/>
        <end position="118"/>
    </location>
</feature>
<comment type="caution">
    <text evidence="2">The sequence shown here is derived from an EMBL/GenBank/DDBJ whole genome shotgun (WGS) entry which is preliminary data.</text>
</comment>
<protein>
    <submittedName>
        <fullName evidence="2">Putative adhesion exoprotein</fullName>
    </submittedName>
</protein>